<dbReference type="SUPFAM" id="SSF51306">
    <property type="entry name" value="LexA/Signal peptidase"/>
    <property type="match status" value="1"/>
</dbReference>
<keyword evidence="9" id="KW-0378">Hydrolase</keyword>
<feature type="transmembrane region" description="Helical" evidence="7">
    <location>
        <begin position="167"/>
        <end position="187"/>
    </location>
</feature>
<dbReference type="CDD" id="cd06462">
    <property type="entry name" value="Peptidase_S24_S26"/>
    <property type="match status" value="1"/>
</dbReference>
<dbReference type="GO" id="GO:0016020">
    <property type="term" value="C:membrane"/>
    <property type="evidence" value="ECO:0007669"/>
    <property type="project" value="UniProtKB-SubCell"/>
</dbReference>
<feature type="transmembrane region" description="Helical" evidence="7">
    <location>
        <begin position="30"/>
        <end position="49"/>
    </location>
</feature>
<feature type="compositionally biased region" description="Basic and acidic residues" evidence="6">
    <location>
        <begin position="194"/>
        <end position="209"/>
    </location>
</feature>
<evidence type="ECO:0000256" key="5">
    <source>
        <dbReference type="NCBIfam" id="TIGR02228"/>
    </source>
</evidence>
<dbReference type="InterPro" id="IPR019533">
    <property type="entry name" value="Peptidase_S26"/>
</dbReference>
<dbReference type="GO" id="GO:0006465">
    <property type="term" value="P:signal peptide processing"/>
    <property type="evidence" value="ECO:0007669"/>
    <property type="project" value="UniProtKB-UniRule"/>
</dbReference>
<comment type="caution">
    <text evidence="9">The sequence shown here is derived from an EMBL/GenBank/DDBJ whole genome shotgun (WGS) entry which is preliminary data.</text>
</comment>
<evidence type="ECO:0000313" key="9">
    <source>
        <dbReference type="EMBL" id="MDG3014322.1"/>
    </source>
</evidence>
<protein>
    <recommendedName>
        <fullName evidence="5">Signal peptidase I</fullName>
        <ecNumber evidence="5">3.4.21.89</ecNumber>
    </recommendedName>
</protein>
<keyword evidence="4 7" id="KW-0472">Membrane</keyword>
<keyword evidence="2 7" id="KW-0812">Transmembrane</keyword>
<evidence type="ECO:0000256" key="1">
    <source>
        <dbReference type="ARBA" id="ARBA00004370"/>
    </source>
</evidence>
<dbReference type="EC" id="3.4.21.89" evidence="5"/>
<dbReference type="GO" id="GO:0009003">
    <property type="term" value="F:signal peptidase activity"/>
    <property type="evidence" value="ECO:0007669"/>
    <property type="project" value="UniProtKB-EC"/>
</dbReference>
<keyword evidence="10" id="KW-1185">Reference proteome</keyword>
<dbReference type="NCBIfam" id="TIGR02228">
    <property type="entry name" value="sigpep_I_arch"/>
    <property type="match status" value="1"/>
</dbReference>
<gene>
    <name evidence="9" type="ORF">NVS88_07100</name>
</gene>
<feature type="region of interest" description="Disordered" evidence="6">
    <location>
        <begin position="190"/>
        <end position="226"/>
    </location>
</feature>
<proteinExistence type="predicted"/>
<evidence type="ECO:0000256" key="7">
    <source>
        <dbReference type="SAM" id="Phobius"/>
    </source>
</evidence>
<feature type="domain" description="Peptidase S26" evidence="8">
    <location>
        <begin position="37"/>
        <end position="106"/>
    </location>
</feature>
<dbReference type="InterPro" id="IPR001733">
    <property type="entry name" value="Peptidase_S26B"/>
</dbReference>
<sequence length="226" mass="24688">MSTAVGRHSKSAQSSEDDDQTTVWWWVRTIASWMLLAVMVGVLAAMVVVPRLSGSTAFTVLTGSMEPTMPPGTLIVVKPTPADQLQTGQVITFQPQSGDAEVVTHRIDGIFYNGQGERRIYTRGDANNVRDPWALEPGQIRGRVWYAVPYLGRVNLLFSGADSRATLIKFAGGGLAIYAVWMIAGGFRDRSRRSRDSDCDGHRDNRIPADTDFSSPVGPAETTETK</sequence>
<name>A0A9X4M0Y1_9ACTN</name>
<evidence type="ECO:0000256" key="4">
    <source>
        <dbReference type="ARBA" id="ARBA00023136"/>
    </source>
</evidence>
<reference evidence="9" key="1">
    <citation type="submission" date="2022-08" db="EMBL/GenBank/DDBJ databases">
        <title>Genome analysis of Corynebacteriales strain.</title>
        <authorList>
            <person name="Lee S.D."/>
        </authorList>
    </citation>
    <scope>NUCLEOTIDE SEQUENCE</scope>
    <source>
        <strain evidence="9">D3-21</strain>
    </source>
</reference>
<evidence type="ECO:0000259" key="8">
    <source>
        <dbReference type="Pfam" id="PF10502"/>
    </source>
</evidence>
<evidence type="ECO:0000313" key="10">
    <source>
        <dbReference type="Proteomes" id="UP001152755"/>
    </source>
</evidence>
<evidence type="ECO:0000256" key="2">
    <source>
        <dbReference type="ARBA" id="ARBA00022692"/>
    </source>
</evidence>
<dbReference type="RefSeq" id="WP_277832277.1">
    <property type="nucleotide sequence ID" value="NZ_JAAIVF010000002.1"/>
</dbReference>
<organism evidence="9 10">
    <name type="scientific">Speluncibacter jeojiensis</name>
    <dbReference type="NCBI Taxonomy" id="2710754"/>
    <lineage>
        <taxon>Bacteria</taxon>
        <taxon>Bacillati</taxon>
        <taxon>Actinomycetota</taxon>
        <taxon>Actinomycetes</taxon>
        <taxon>Mycobacteriales</taxon>
        <taxon>Speluncibacteraceae</taxon>
        <taxon>Speluncibacter</taxon>
    </lineage>
</organism>
<dbReference type="Proteomes" id="UP001152755">
    <property type="component" value="Unassembled WGS sequence"/>
</dbReference>
<dbReference type="Pfam" id="PF10502">
    <property type="entry name" value="Peptidase_S26"/>
    <property type="match status" value="1"/>
</dbReference>
<keyword evidence="3 7" id="KW-1133">Transmembrane helix</keyword>
<dbReference type="GO" id="GO:0004252">
    <property type="term" value="F:serine-type endopeptidase activity"/>
    <property type="evidence" value="ECO:0007669"/>
    <property type="project" value="UniProtKB-UniRule"/>
</dbReference>
<dbReference type="InterPro" id="IPR036286">
    <property type="entry name" value="LexA/Signal_pep-like_sf"/>
</dbReference>
<evidence type="ECO:0000256" key="6">
    <source>
        <dbReference type="SAM" id="MobiDB-lite"/>
    </source>
</evidence>
<dbReference type="AlphaFoldDB" id="A0A9X4M0Y1"/>
<comment type="subcellular location">
    <subcellularLocation>
        <location evidence="1">Membrane</location>
    </subcellularLocation>
</comment>
<dbReference type="PANTHER" id="PTHR10806:SF6">
    <property type="entry name" value="SIGNAL PEPTIDASE COMPLEX CATALYTIC SUBUNIT SEC11"/>
    <property type="match status" value="1"/>
</dbReference>
<dbReference type="PANTHER" id="PTHR10806">
    <property type="entry name" value="SIGNAL PEPTIDASE COMPLEX CATALYTIC SUBUNIT SEC11"/>
    <property type="match status" value="1"/>
</dbReference>
<accession>A0A9X4M0Y1</accession>
<dbReference type="EMBL" id="JANRHA010000003">
    <property type="protein sequence ID" value="MDG3014322.1"/>
    <property type="molecule type" value="Genomic_DNA"/>
</dbReference>
<evidence type="ECO:0000256" key="3">
    <source>
        <dbReference type="ARBA" id="ARBA00022989"/>
    </source>
</evidence>